<reference evidence="3" key="1">
    <citation type="submission" date="2021-01" db="EMBL/GenBank/DDBJ databases">
        <authorList>
            <person name="Corre E."/>
            <person name="Pelletier E."/>
            <person name="Niang G."/>
            <person name="Scheremetjew M."/>
            <person name="Finn R."/>
            <person name="Kale V."/>
            <person name="Holt S."/>
            <person name="Cochrane G."/>
            <person name="Meng A."/>
            <person name="Brown T."/>
            <person name="Cohen L."/>
        </authorList>
    </citation>
    <scope>NUCLEOTIDE SEQUENCE</scope>
    <source>
        <strain evidence="3">CCMP1510</strain>
    </source>
</reference>
<name>A0A7S3K4V0_9STRA</name>
<dbReference type="AlphaFoldDB" id="A0A7S3K4V0"/>
<dbReference type="PROSITE" id="PS50003">
    <property type="entry name" value="PH_DOMAIN"/>
    <property type="match status" value="3"/>
</dbReference>
<proteinExistence type="predicted"/>
<gene>
    <name evidence="3" type="ORF">ALAG00032_LOCUS15713</name>
</gene>
<feature type="compositionally biased region" description="Basic and acidic residues" evidence="1">
    <location>
        <begin position="583"/>
        <end position="614"/>
    </location>
</feature>
<dbReference type="Gene3D" id="2.30.29.30">
    <property type="entry name" value="Pleckstrin-homology domain (PH domain)/Phosphotyrosine-binding domain (PTB)"/>
    <property type="match status" value="4"/>
</dbReference>
<dbReference type="SMART" id="SM00233">
    <property type="entry name" value="PH"/>
    <property type="match status" value="3"/>
</dbReference>
<feature type="compositionally biased region" description="Pro residues" evidence="1">
    <location>
        <begin position="533"/>
        <end position="545"/>
    </location>
</feature>
<organism evidence="3">
    <name type="scientific">Aureoumbra lagunensis</name>
    <dbReference type="NCBI Taxonomy" id="44058"/>
    <lineage>
        <taxon>Eukaryota</taxon>
        <taxon>Sar</taxon>
        <taxon>Stramenopiles</taxon>
        <taxon>Ochrophyta</taxon>
        <taxon>Pelagophyceae</taxon>
        <taxon>Pelagomonadales</taxon>
        <taxon>Aureoumbra</taxon>
    </lineage>
</organism>
<dbReference type="SUPFAM" id="SSF50729">
    <property type="entry name" value="PH domain-like"/>
    <property type="match status" value="4"/>
</dbReference>
<evidence type="ECO:0000256" key="1">
    <source>
        <dbReference type="SAM" id="MobiDB-lite"/>
    </source>
</evidence>
<dbReference type="CDD" id="cd00821">
    <property type="entry name" value="PH"/>
    <property type="match status" value="1"/>
</dbReference>
<dbReference type="InterPro" id="IPR051707">
    <property type="entry name" value="PI-Interact_SigTrans_Reg"/>
</dbReference>
<dbReference type="Pfam" id="PF00169">
    <property type="entry name" value="PH"/>
    <property type="match status" value="2"/>
</dbReference>
<dbReference type="EMBL" id="HBIJ01023747">
    <property type="protein sequence ID" value="CAE0374909.1"/>
    <property type="molecule type" value="Transcribed_RNA"/>
</dbReference>
<feature type="domain" description="PH" evidence="2">
    <location>
        <begin position="63"/>
        <end position="292"/>
    </location>
</feature>
<feature type="compositionally biased region" description="Polar residues" evidence="1">
    <location>
        <begin position="623"/>
        <end position="643"/>
    </location>
</feature>
<protein>
    <recommendedName>
        <fullName evidence="2">PH domain-containing protein</fullName>
    </recommendedName>
</protein>
<feature type="region of interest" description="Disordered" evidence="1">
    <location>
        <begin position="513"/>
        <end position="651"/>
    </location>
</feature>
<dbReference type="InterPro" id="IPR011993">
    <property type="entry name" value="PH-like_dom_sf"/>
</dbReference>
<sequence>MDEAKGALLLTLDCVIREVSEPRHAYCFEVASGFETLRVAATSREEADAWKNAISDAVAALESTMQRGFLDLQTIRRASVVGGSKVNWVRKFFVLHSNTLTYHQDHYNTYKNLGEFKLTAETTIFVPSLQQQQSAGEHILELVSGIHETPETQVCIKVRARDANELETWRTAIDRAVQALKNRDDLASKRGATNDETVVKDGYLATQAACGGTEKWPQQYYALTASALYQAQDTNSAEALAVYLIEPACSAYTTTLRPHAFELVTSQGVLHLAAESAEATDLWLNALRKVIANSTSLKADPLLTAARKLPIERYEVRFITKQKLNIVLERANQWAIVKQIPKGGRADLVSEGSALAAVNGTCTTLLPYDDTVRLLAGWQPPLILSFIRSPNKEGWLSKQARGRNKNALVSSKNWKKRYFKIQGGRLSYYTDPNETQPKDCIQLTGCAVSLVAKQDADGQSFCFKLNFGLGLLIMQATTLDEMIDWTATLYQAVAIANGGGYILDIERSSSNQKALQNTPISPPQLEENQKYASPPPPPASKPSPGPGSNERKTPKSFKPPPPPGRPSTSINASTKPSSPAAIHPRDTRTQELAEAERFWAEAARQEREAVHRDQLNIVPAGTSPKSQAWLANTPSAQFASPPTSDDDIGSPRAKQFVIGIRTHHDKGTIEF</sequence>
<feature type="domain" description="PH" evidence="2">
    <location>
        <begin position="389"/>
        <end position="494"/>
    </location>
</feature>
<dbReference type="InterPro" id="IPR001849">
    <property type="entry name" value="PH_domain"/>
</dbReference>
<feature type="domain" description="PH" evidence="2">
    <location>
        <begin position="1"/>
        <end position="59"/>
    </location>
</feature>
<evidence type="ECO:0000259" key="2">
    <source>
        <dbReference type="PROSITE" id="PS50003"/>
    </source>
</evidence>
<evidence type="ECO:0000313" key="3">
    <source>
        <dbReference type="EMBL" id="CAE0374909.1"/>
    </source>
</evidence>
<accession>A0A7S3K4V0</accession>
<dbReference type="PANTHER" id="PTHR14336">
    <property type="entry name" value="TANDEM PH DOMAIN CONTAINING PROTEIN"/>
    <property type="match status" value="1"/>
</dbReference>